<dbReference type="EMBL" id="BSXT01001763">
    <property type="protein sequence ID" value="GMF45021.1"/>
    <property type="molecule type" value="Genomic_DNA"/>
</dbReference>
<evidence type="ECO:0000313" key="3">
    <source>
        <dbReference type="Proteomes" id="UP001165121"/>
    </source>
</evidence>
<feature type="region of interest" description="Disordered" evidence="1">
    <location>
        <begin position="73"/>
        <end position="112"/>
    </location>
</feature>
<comment type="caution">
    <text evidence="2">The sequence shown here is derived from an EMBL/GenBank/DDBJ whole genome shotgun (WGS) entry which is preliminary data.</text>
</comment>
<evidence type="ECO:0000313" key="2">
    <source>
        <dbReference type="EMBL" id="GMF45021.1"/>
    </source>
</evidence>
<dbReference type="Proteomes" id="UP001165121">
    <property type="component" value="Unassembled WGS sequence"/>
</dbReference>
<organism evidence="2 3">
    <name type="scientific">Phytophthora fragariaefolia</name>
    <dbReference type="NCBI Taxonomy" id="1490495"/>
    <lineage>
        <taxon>Eukaryota</taxon>
        <taxon>Sar</taxon>
        <taxon>Stramenopiles</taxon>
        <taxon>Oomycota</taxon>
        <taxon>Peronosporomycetes</taxon>
        <taxon>Peronosporales</taxon>
        <taxon>Peronosporaceae</taxon>
        <taxon>Phytophthora</taxon>
    </lineage>
</organism>
<accession>A0A9W7CVH9</accession>
<proteinExistence type="predicted"/>
<protein>
    <submittedName>
        <fullName evidence="2">Unnamed protein product</fullName>
    </submittedName>
</protein>
<feature type="compositionally biased region" description="Polar residues" evidence="1">
    <location>
        <begin position="78"/>
        <end position="93"/>
    </location>
</feature>
<reference evidence="2" key="1">
    <citation type="submission" date="2023-04" db="EMBL/GenBank/DDBJ databases">
        <title>Phytophthora fragariaefolia NBRC 109709.</title>
        <authorList>
            <person name="Ichikawa N."/>
            <person name="Sato H."/>
            <person name="Tonouchi N."/>
        </authorList>
    </citation>
    <scope>NUCLEOTIDE SEQUENCE</scope>
    <source>
        <strain evidence="2">NBRC 109709</strain>
    </source>
</reference>
<keyword evidence="3" id="KW-1185">Reference proteome</keyword>
<feature type="compositionally biased region" description="Basic and acidic residues" evidence="1">
    <location>
        <begin position="125"/>
        <end position="136"/>
    </location>
</feature>
<sequence length="152" mass="17288">MLEKLIRFPETKIQVDTQVFQSTTRLHTSWSPRKIVLDTQVTKMLIQQPKYPVYPRSFRPIHEAPGTCQVRHAADQDANPSNDLSSLWSQKPQSIDRANRSQDPAATPAINDECAATQCSTWRSSIEESSHSEKAHVFRAQETVEDPDTKKD</sequence>
<evidence type="ECO:0000256" key="1">
    <source>
        <dbReference type="SAM" id="MobiDB-lite"/>
    </source>
</evidence>
<gene>
    <name evidence="2" type="ORF">Pfra01_001595100</name>
</gene>
<feature type="region of interest" description="Disordered" evidence="1">
    <location>
        <begin position="124"/>
        <end position="152"/>
    </location>
</feature>
<name>A0A9W7CVH9_9STRA</name>
<dbReference type="AlphaFoldDB" id="A0A9W7CVH9"/>